<protein>
    <submittedName>
        <fullName evidence="2">Uncharacterized protein</fullName>
    </submittedName>
</protein>
<organism evidence="2">
    <name type="scientific">viral metagenome</name>
    <dbReference type="NCBI Taxonomy" id="1070528"/>
    <lineage>
        <taxon>unclassified sequences</taxon>
        <taxon>metagenomes</taxon>
        <taxon>organismal metagenomes</taxon>
    </lineage>
</organism>
<proteinExistence type="predicted"/>
<evidence type="ECO:0000313" key="2">
    <source>
        <dbReference type="EMBL" id="QHT75587.1"/>
    </source>
</evidence>
<feature type="region of interest" description="Disordered" evidence="1">
    <location>
        <begin position="41"/>
        <end position="70"/>
    </location>
</feature>
<sequence>MSIKSSTENYIRNYSDLYNSKKCKDCREYISQVGPTGYSGENIQGAYGPTGDSSNTGPTGPTGGIGPTGPKSFIIEHPLDNEKYLVHGCIESNKVDVYYRGIGKTDKNGEIKIRLPKYFKELCKISESTVLITGIYPSMSAFMVKKIKKNKIIIKSEKPEQSFNWMIKSERKGCEFETEMNKNSGIKIKGDGPYLWVS</sequence>
<name>A0A6C0H5A0_9ZZZZ</name>
<dbReference type="AlphaFoldDB" id="A0A6C0H5A0"/>
<accession>A0A6C0H5A0</accession>
<feature type="compositionally biased region" description="Low complexity" evidence="1">
    <location>
        <begin position="49"/>
        <end position="59"/>
    </location>
</feature>
<reference evidence="2" key="1">
    <citation type="journal article" date="2020" name="Nature">
        <title>Giant virus diversity and host interactions through global metagenomics.</title>
        <authorList>
            <person name="Schulz F."/>
            <person name="Roux S."/>
            <person name="Paez-Espino D."/>
            <person name="Jungbluth S."/>
            <person name="Walsh D.A."/>
            <person name="Denef V.J."/>
            <person name="McMahon K.D."/>
            <person name="Konstantinidis K.T."/>
            <person name="Eloe-Fadrosh E.A."/>
            <person name="Kyrpides N.C."/>
            <person name="Woyke T."/>
        </authorList>
    </citation>
    <scope>NUCLEOTIDE SEQUENCE</scope>
    <source>
        <strain evidence="2">GVMAG-M-3300023179-71</strain>
    </source>
</reference>
<dbReference type="EMBL" id="MN739880">
    <property type="protein sequence ID" value="QHT75587.1"/>
    <property type="molecule type" value="Genomic_DNA"/>
</dbReference>
<evidence type="ECO:0000256" key="1">
    <source>
        <dbReference type="SAM" id="MobiDB-lite"/>
    </source>
</evidence>